<name>A0A0R1GL14_9LACO</name>
<dbReference type="RefSeq" id="WP_057905486.1">
    <property type="nucleotide sequence ID" value="NZ_AZDA01000121.1"/>
</dbReference>
<proteinExistence type="predicted"/>
<dbReference type="PATRIC" id="fig|1423726.3.peg.1442"/>
<protein>
    <recommendedName>
        <fullName evidence="3">PepSY domain-containing protein</fullName>
    </recommendedName>
</protein>
<reference evidence="1 2" key="1">
    <citation type="journal article" date="2015" name="Genome Announc.">
        <title>Expanding the biotechnology potential of lactobacilli through comparative genomics of 213 strains and associated genera.</title>
        <authorList>
            <person name="Sun Z."/>
            <person name="Harris H.M."/>
            <person name="McCann A."/>
            <person name="Guo C."/>
            <person name="Argimon S."/>
            <person name="Zhang W."/>
            <person name="Yang X."/>
            <person name="Jeffery I.B."/>
            <person name="Cooney J.C."/>
            <person name="Kagawa T.F."/>
            <person name="Liu W."/>
            <person name="Song Y."/>
            <person name="Salvetti E."/>
            <person name="Wrobel A."/>
            <person name="Rasinkangas P."/>
            <person name="Parkhill J."/>
            <person name="Rea M.C."/>
            <person name="O'Sullivan O."/>
            <person name="Ritari J."/>
            <person name="Douillard F.P."/>
            <person name="Paul Ross R."/>
            <person name="Yang R."/>
            <person name="Briner A.E."/>
            <person name="Felis G.E."/>
            <person name="de Vos W.M."/>
            <person name="Barrangou R."/>
            <person name="Klaenhammer T.R."/>
            <person name="Caufield P.W."/>
            <person name="Cui Y."/>
            <person name="Zhang H."/>
            <person name="O'Toole P.W."/>
        </authorList>
    </citation>
    <scope>NUCLEOTIDE SEQUENCE [LARGE SCALE GENOMIC DNA]</scope>
    <source>
        <strain evidence="1 2">DSM 20003</strain>
    </source>
</reference>
<dbReference type="AlphaFoldDB" id="A0A0R1GL14"/>
<accession>A0A0R1GL14</accession>
<dbReference type="OrthoDB" id="2296847at2"/>
<dbReference type="EMBL" id="AZDA01000121">
    <property type="protein sequence ID" value="KRK33139.1"/>
    <property type="molecule type" value="Genomic_DNA"/>
</dbReference>
<dbReference type="Proteomes" id="UP000051461">
    <property type="component" value="Unassembled WGS sequence"/>
</dbReference>
<gene>
    <name evidence="1" type="ORF">FC07_GL001392</name>
</gene>
<evidence type="ECO:0000313" key="2">
    <source>
        <dbReference type="Proteomes" id="UP000051461"/>
    </source>
</evidence>
<comment type="caution">
    <text evidence="1">The sequence shown here is derived from an EMBL/GenBank/DDBJ whole genome shotgun (WGS) entry which is preliminary data.</text>
</comment>
<organism evidence="1 2">
    <name type="scientific">Loigolactobacillus bifermentans DSM 20003</name>
    <dbReference type="NCBI Taxonomy" id="1423726"/>
    <lineage>
        <taxon>Bacteria</taxon>
        <taxon>Bacillati</taxon>
        <taxon>Bacillota</taxon>
        <taxon>Bacilli</taxon>
        <taxon>Lactobacillales</taxon>
        <taxon>Lactobacillaceae</taxon>
        <taxon>Loigolactobacillus</taxon>
    </lineage>
</organism>
<keyword evidence="2" id="KW-1185">Reference proteome</keyword>
<dbReference type="STRING" id="1423726.FC07_GL001392"/>
<evidence type="ECO:0008006" key="3">
    <source>
        <dbReference type="Google" id="ProtNLM"/>
    </source>
</evidence>
<evidence type="ECO:0000313" key="1">
    <source>
        <dbReference type="EMBL" id="KRK33139.1"/>
    </source>
</evidence>
<sequence length="73" mass="7957">MGNLATVTPAETMKLVSLFRKNGFRGEYASIAHCETGGEDYTVVMVDAKTSVKGLFHASLADHTIQFQHVITN</sequence>